<evidence type="ECO:0000313" key="2">
    <source>
        <dbReference type="EMBL" id="UWX63127.1"/>
    </source>
</evidence>
<accession>A0ABY5YFF6</accession>
<organism evidence="2 3">
    <name type="scientific">Deinococcus rubellus</name>
    <dbReference type="NCBI Taxonomy" id="1889240"/>
    <lineage>
        <taxon>Bacteria</taxon>
        <taxon>Thermotogati</taxon>
        <taxon>Deinococcota</taxon>
        <taxon>Deinococci</taxon>
        <taxon>Deinococcales</taxon>
        <taxon>Deinococcaceae</taxon>
        <taxon>Deinococcus</taxon>
    </lineage>
</organism>
<dbReference type="RefSeq" id="WP_260559420.1">
    <property type="nucleotide sequence ID" value="NZ_CP104213.1"/>
</dbReference>
<feature type="transmembrane region" description="Helical" evidence="1">
    <location>
        <begin position="35"/>
        <end position="56"/>
    </location>
</feature>
<dbReference type="Proteomes" id="UP001060261">
    <property type="component" value="Chromosome"/>
</dbReference>
<evidence type="ECO:0008006" key="4">
    <source>
        <dbReference type="Google" id="ProtNLM"/>
    </source>
</evidence>
<keyword evidence="1" id="KW-0472">Membrane</keyword>
<dbReference type="EMBL" id="CP104213">
    <property type="protein sequence ID" value="UWX63127.1"/>
    <property type="molecule type" value="Genomic_DNA"/>
</dbReference>
<proteinExistence type="predicted"/>
<sequence length="74" mass="7805">MGTLLILGLLTGLAALIGALLNLNFLLSGSLGLNPLMLTLSLLIFAAAAVAGWWGLDGWLWVRRVRLPAPEHAS</sequence>
<evidence type="ECO:0000313" key="3">
    <source>
        <dbReference type="Proteomes" id="UP001060261"/>
    </source>
</evidence>
<keyword evidence="1" id="KW-0812">Transmembrane</keyword>
<name>A0ABY5YFF6_9DEIO</name>
<evidence type="ECO:0000256" key="1">
    <source>
        <dbReference type="SAM" id="Phobius"/>
    </source>
</evidence>
<keyword evidence="1" id="KW-1133">Transmembrane helix</keyword>
<reference evidence="2" key="1">
    <citation type="submission" date="2022-09" db="EMBL/GenBank/DDBJ databases">
        <title>genome sequence of Deinococcus rubellus.</title>
        <authorList>
            <person name="Srinivasan S."/>
        </authorList>
    </citation>
    <scope>NUCLEOTIDE SEQUENCE</scope>
    <source>
        <strain evidence="2">Ant6</strain>
    </source>
</reference>
<protein>
    <recommendedName>
        <fullName evidence="4">Lipopolysaccharide assembly protein A domain-containing protein</fullName>
    </recommendedName>
</protein>
<gene>
    <name evidence="2" type="ORF">N0D28_10195</name>
</gene>
<keyword evidence="3" id="KW-1185">Reference proteome</keyword>